<gene>
    <name evidence="2" type="ORF">KIPB_005137</name>
</gene>
<protein>
    <submittedName>
        <fullName evidence="2">Uncharacterized protein</fullName>
    </submittedName>
</protein>
<feature type="region of interest" description="Disordered" evidence="1">
    <location>
        <begin position="1"/>
        <end position="22"/>
    </location>
</feature>
<proteinExistence type="predicted"/>
<dbReference type="AlphaFoldDB" id="A0A9K3CWL2"/>
<feature type="compositionally biased region" description="Basic and acidic residues" evidence="1">
    <location>
        <begin position="208"/>
        <end position="239"/>
    </location>
</feature>
<evidence type="ECO:0000256" key="1">
    <source>
        <dbReference type="SAM" id="MobiDB-lite"/>
    </source>
</evidence>
<feature type="compositionally biased region" description="Basic and acidic residues" evidence="1">
    <location>
        <begin position="180"/>
        <end position="189"/>
    </location>
</feature>
<name>A0A9K3CWL2_9EUKA</name>
<comment type="caution">
    <text evidence="2">The sequence shown here is derived from an EMBL/GenBank/DDBJ whole genome shotgun (WGS) entry which is preliminary data.</text>
</comment>
<feature type="region of interest" description="Disordered" evidence="1">
    <location>
        <begin position="37"/>
        <end position="155"/>
    </location>
</feature>
<feature type="non-terminal residue" evidence="2">
    <location>
        <position position="1"/>
    </location>
</feature>
<accession>A0A9K3CWL2</accession>
<feature type="compositionally biased region" description="Polar residues" evidence="1">
    <location>
        <begin position="1"/>
        <end position="12"/>
    </location>
</feature>
<organism evidence="2 3">
    <name type="scientific">Kipferlia bialata</name>
    <dbReference type="NCBI Taxonomy" id="797122"/>
    <lineage>
        <taxon>Eukaryota</taxon>
        <taxon>Metamonada</taxon>
        <taxon>Carpediemonas-like organisms</taxon>
        <taxon>Kipferlia</taxon>
    </lineage>
</organism>
<evidence type="ECO:0000313" key="3">
    <source>
        <dbReference type="Proteomes" id="UP000265618"/>
    </source>
</evidence>
<feature type="compositionally biased region" description="Basic and acidic residues" evidence="1">
    <location>
        <begin position="96"/>
        <end position="155"/>
    </location>
</feature>
<sequence>FRIRRSSSQLASRGTVEREERRRKEVRVLNSLLHSVPLRPGYRDDRQRDLEEARGQDTVRSVRPLSRVKTPQEVYRREIGAYRDQNAPQHQPPPPSRERAASRERASSRERGSSRASSRESQRVVRSRERERERERELSRDNDGVTGWKTDRCNTADELEREALRAAYTLAARHSGKRSGSHDADERILKPSTPSVQGIYKETPTLSARERERERHREREREMRVERETTQRPVDEVRNGRWTPTRSRVGYDAKS</sequence>
<keyword evidence="3" id="KW-1185">Reference proteome</keyword>
<evidence type="ECO:0000313" key="2">
    <source>
        <dbReference type="EMBL" id="GIQ83767.1"/>
    </source>
</evidence>
<reference evidence="2 3" key="1">
    <citation type="journal article" date="2018" name="PLoS ONE">
        <title>The draft genome of Kipferlia bialata reveals reductive genome evolution in fornicate parasites.</title>
        <authorList>
            <person name="Tanifuji G."/>
            <person name="Takabayashi S."/>
            <person name="Kume K."/>
            <person name="Takagi M."/>
            <person name="Nakayama T."/>
            <person name="Kamikawa R."/>
            <person name="Inagaki Y."/>
            <person name="Hashimoto T."/>
        </authorList>
    </citation>
    <scope>NUCLEOTIDE SEQUENCE [LARGE SCALE GENOMIC DNA]</scope>
    <source>
        <strain evidence="2">NY0173</strain>
    </source>
</reference>
<feature type="compositionally biased region" description="Basic and acidic residues" evidence="1">
    <location>
        <begin position="41"/>
        <end position="57"/>
    </location>
</feature>
<feature type="region of interest" description="Disordered" evidence="1">
    <location>
        <begin position="172"/>
        <end position="255"/>
    </location>
</feature>
<dbReference type="EMBL" id="BDIP01001169">
    <property type="protein sequence ID" value="GIQ83767.1"/>
    <property type="molecule type" value="Genomic_DNA"/>
</dbReference>
<dbReference type="Proteomes" id="UP000265618">
    <property type="component" value="Unassembled WGS sequence"/>
</dbReference>